<protein>
    <recommendedName>
        <fullName evidence="6">Cytochrome c domain-containing protein</fullName>
    </recommendedName>
</protein>
<dbReference type="InterPro" id="IPR013428">
    <property type="entry name" value="Membrane-bound_put_N"/>
</dbReference>
<evidence type="ECO:0000256" key="3">
    <source>
        <dbReference type="ARBA" id="ARBA00023004"/>
    </source>
</evidence>
<dbReference type="NCBIfam" id="TIGR02604">
    <property type="entry name" value="Piru_Ver_Nterm"/>
    <property type="match status" value="1"/>
</dbReference>
<dbReference type="Proteomes" id="UP001500840">
    <property type="component" value="Unassembled WGS sequence"/>
</dbReference>
<keyword evidence="1 4" id="KW-0349">Heme</keyword>
<reference evidence="8" key="1">
    <citation type="journal article" date="2019" name="Int. J. Syst. Evol. Microbiol.">
        <title>The Global Catalogue of Microorganisms (GCM) 10K type strain sequencing project: providing services to taxonomists for standard genome sequencing and annotation.</title>
        <authorList>
            <consortium name="The Broad Institute Genomics Platform"/>
            <consortium name="The Broad Institute Genome Sequencing Center for Infectious Disease"/>
            <person name="Wu L."/>
            <person name="Ma J."/>
        </authorList>
    </citation>
    <scope>NUCLEOTIDE SEQUENCE [LARGE SCALE GENOMIC DNA]</scope>
    <source>
        <strain evidence="8">JCM 17759</strain>
    </source>
</reference>
<feature type="domain" description="Cytochrome c" evidence="6">
    <location>
        <begin position="851"/>
        <end position="983"/>
    </location>
</feature>
<dbReference type="Pfam" id="PF23500">
    <property type="entry name" value="DUF7133"/>
    <property type="match status" value="1"/>
</dbReference>
<keyword evidence="8" id="KW-1185">Reference proteome</keyword>
<evidence type="ECO:0000259" key="6">
    <source>
        <dbReference type="PROSITE" id="PS51007"/>
    </source>
</evidence>
<dbReference type="SUPFAM" id="SSF50952">
    <property type="entry name" value="Soluble quinoprotein glucose dehydrogenase"/>
    <property type="match status" value="1"/>
</dbReference>
<keyword evidence="5" id="KW-0732">Signal</keyword>
<dbReference type="PROSITE" id="PS51007">
    <property type="entry name" value="CYTC"/>
    <property type="match status" value="1"/>
</dbReference>
<dbReference type="RefSeq" id="WP_345327796.1">
    <property type="nucleotide sequence ID" value="NZ_BAABGA010000114.1"/>
</dbReference>
<evidence type="ECO:0000256" key="1">
    <source>
        <dbReference type="ARBA" id="ARBA00022617"/>
    </source>
</evidence>
<evidence type="ECO:0000313" key="8">
    <source>
        <dbReference type="Proteomes" id="UP001500840"/>
    </source>
</evidence>
<dbReference type="InterPro" id="IPR036909">
    <property type="entry name" value="Cyt_c-like_dom_sf"/>
</dbReference>
<dbReference type="InterPro" id="IPR055557">
    <property type="entry name" value="DUF7133"/>
</dbReference>
<dbReference type="EMBL" id="BAABGA010000114">
    <property type="protein sequence ID" value="GAA4470720.1"/>
    <property type="molecule type" value="Genomic_DNA"/>
</dbReference>
<dbReference type="PANTHER" id="PTHR33546">
    <property type="entry name" value="LARGE, MULTIFUNCTIONAL SECRETED PROTEIN-RELATED"/>
    <property type="match status" value="1"/>
</dbReference>
<dbReference type="PANTHER" id="PTHR33546:SF1">
    <property type="entry name" value="LARGE, MULTIFUNCTIONAL SECRETED PROTEIN"/>
    <property type="match status" value="1"/>
</dbReference>
<feature type="chain" id="PRO_5047245145" description="Cytochrome c domain-containing protein" evidence="5">
    <location>
        <begin position="25"/>
        <end position="996"/>
    </location>
</feature>
<dbReference type="InterPro" id="IPR013427">
    <property type="entry name" value="Haem-bd_dom_put"/>
</dbReference>
<dbReference type="NCBIfam" id="TIGR02603">
    <property type="entry name" value="CxxCH_TIGR02603"/>
    <property type="match status" value="1"/>
</dbReference>
<evidence type="ECO:0000313" key="7">
    <source>
        <dbReference type="EMBL" id="GAA4470720.1"/>
    </source>
</evidence>
<keyword evidence="2 4" id="KW-0479">Metal-binding</keyword>
<dbReference type="InterPro" id="IPR009056">
    <property type="entry name" value="Cyt_c-like_dom"/>
</dbReference>
<dbReference type="InterPro" id="IPR011989">
    <property type="entry name" value="ARM-like"/>
</dbReference>
<dbReference type="InterPro" id="IPR011042">
    <property type="entry name" value="6-blade_b-propeller_TolB-like"/>
</dbReference>
<dbReference type="InterPro" id="IPR016024">
    <property type="entry name" value="ARM-type_fold"/>
</dbReference>
<feature type="signal peptide" evidence="5">
    <location>
        <begin position="1"/>
        <end position="24"/>
    </location>
</feature>
<accession>A0ABP8NT95</accession>
<dbReference type="SUPFAM" id="SSF48371">
    <property type="entry name" value="ARM repeat"/>
    <property type="match status" value="1"/>
</dbReference>
<evidence type="ECO:0000256" key="4">
    <source>
        <dbReference type="PROSITE-ProRule" id="PRU00433"/>
    </source>
</evidence>
<evidence type="ECO:0000256" key="5">
    <source>
        <dbReference type="SAM" id="SignalP"/>
    </source>
</evidence>
<dbReference type="SUPFAM" id="SSF46626">
    <property type="entry name" value="Cytochrome c"/>
    <property type="match status" value="1"/>
</dbReference>
<dbReference type="InterPro" id="IPR011041">
    <property type="entry name" value="Quinoprot_gluc/sorb_DH_b-prop"/>
</dbReference>
<proteinExistence type="predicted"/>
<evidence type="ECO:0000256" key="2">
    <source>
        <dbReference type="ARBA" id="ARBA00022723"/>
    </source>
</evidence>
<dbReference type="Gene3D" id="2.120.10.30">
    <property type="entry name" value="TolB, C-terminal domain"/>
    <property type="match status" value="1"/>
</dbReference>
<sequence>MKRRGVIRNFVSIAFVFWSGLTFASEPTAAPVPASLAAQQMTLPPGFEVTLFAGEPDVVQPIAMTFDARGRMWVVECLSYPGWSTDGTGNDRVAIYEDTDGDGVHDKRSVFLDNGANLTGIELGFGGVWLTATPNLIFVPDHDGDDRPDGPAEVLLDGWDLNAKHNVFNGLIWGPDGWLYGCNGILSNSKIGAPGTPDEKRTRMNCGVWRYHPTRKTFDVVASGTTNPWGLDFDDFGQAFITNCVIKHLFHVVPGAHYDRMFGQDLNPYAYTLLPSCADHIHWGGGHWTESRSGEAHDDAGGGHAHSGCAIYLGDNFPAEYRNNVFMCNIHGSRLNRDILEREGAGYVAHHARDFALANDPWFRGISVKCGPDGGLYFTDWSDTGECHNYQVVDQSNGRIYRVVYGEAKRNQLNLATASHADLVAMQFDTNEWNVRQSRRILQERAADPEARSEIAGLLTELKPTNDQQAVRQLWAMYAVGGMDAICASGMVRNESPEWVRFWMIQLAADEATAWSAELRNMIAAELEESTPLIRRSLASTCQRRIRLGHFDEVRDILKQLISNRNDAGDTTLEALNWYAIEPVVASHPELVLQWMPEITMPLVRSHIARRMMALDDGFDRLATLWRTAVPADWQLDTLAGALQAYAGVKNITMPEAWPETYTRLQTHPNVEVRHAAKLLGTIFGDATAIEDFRNIASDPNQDPKQRLDALQVLLTRKAERMAPLLQRLLDDADLRTAAIRGLVSIGGKDVPKLLLTRYPNVTAEQRQEIIQSLTMRPEYAYPLLEAIDKGSIPRTDVSALIVRQLQAINDKELTRRLSEVWGEVRPVSETKRELIEQYRVEFNPESLAAADLVNGRKVYAKTCASCHKLFGEGGGLAPELTGSQRANLDYLLDNILDPSAIVPANYRVTMLLLDDGRILQGVIAEENQLQLTLRTATDEVVVPLESIEQRKGSSLSMMPEGMLEHLTASERRDLIAYLQSPAGVVLHNSNGPLGQ</sequence>
<gene>
    <name evidence="7" type="ORF">GCM10023156_64390</name>
</gene>
<name>A0ABP8NT95_9BACT</name>
<keyword evidence="3 4" id="KW-0408">Iron</keyword>
<dbReference type="Pfam" id="PF13442">
    <property type="entry name" value="Cytochrome_CBB3"/>
    <property type="match status" value="1"/>
</dbReference>
<dbReference type="Gene3D" id="1.25.10.10">
    <property type="entry name" value="Leucine-rich Repeat Variant"/>
    <property type="match status" value="1"/>
</dbReference>
<comment type="caution">
    <text evidence="7">The sequence shown here is derived from an EMBL/GenBank/DDBJ whole genome shotgun (WGS) entry which is preliminary data.</text>
</comment>
<organism evidence="7 8">
    <name type="scientific">Novipirellula rosea</name>
    <dbReference type="NCBI Taxonomy" id="1031540"/>
    <lineage>
        <taxon>Bacteria</taxon>
        <taxon>Pseudomonadati</taxon>
        <taxon>Planctomycetota</taxon>
        <taxon>Planctomycetia</taxon>
        <taxon>Pirellulales</taxon>
        <taxon>Pirellulaceae</taxon>
        <taxon>Novipirellula</taxon>
    </lineage>
</organism>
<dbReference type="Gene3D" id="1.10.760.10">
    <property type="entry name" value="Cytochrome c-like domain"/>
    <property type="match status" value="1"/>
</dbReference>